<name>A0A061HIQ1_BLUGR</name>
<dbReference type="InterPro" id="IPR027417">
    <property type="entry name" value="P-loop_NTPase"/>
</dbReference>
<dbReference type="HOGENOM" id="CLU_894260_0_0_1"/>
<organism evidence="3">
    <name type="scientific">Blumeria graminis f. sp. tritici 96224</name>
    <dbReference type="NCBI Taxonomy" id="1268274"/>
    <lineage>
        <taxon>Eukaryota</taxon>
        <taxon>Fungi</taxon>
        <taxon>Dikarya</taxon>
        <taxon>Ascomycota</taxon>
        <taxon>Pezizomycotina</taxon>
        <taxon>Leotiomycetes</taxon>
        <taxon>Erysiphales</taxon>
        <taxon>Erysiphaceae</taxon>
        <taxon>Blumeria</taxon>
    </lineage>
</organism>
<evidence type="ECO:0000313" key="4">
    <source>
        <dbReference type="Proteomes" id="UP000053110"/>
    </source>
</evidence>
<dbReference type="OrthoDB" id="5337438at2759"/>
<proteinExistence type="predicted"/>
<dbReference type="AlphaFoldDB" id="A0A061HIQ1"/>
<accession>A0A061HIQ1</accession>
<dbReference type="EMBL" id="UIGY01000055">
    <property type="protein sequence ID" value="SUZ09660.1"/>
    <property type="molecule type" value="Genomic_DNA"/>
</dbReference>
<reference evidence="3" key="3">
    <citation type="submission" date="2018-07" db="EMBL/GenBank/DDBJ databases">
        <authorList>
            <person name="Quirk P.G."/>
            <person name="Krulwich T.A."/>
        </authorList>
    </citation>
    <scope>NUCLEOTIDE SEQUENCE</scope>
    <source>
        <strain evidence="3">96224</strain>
    </source>
</reference>
<dbReference type="Proteomes" id="UP000053110">
    <property type="component" value="Unassembled WGS sequence"/>
</dbReference>
<gene>
    <name evidence="2" type="ORF">BGT96224_426</name>
    <name evidence="3" type="ORF">BGT96224V2_LOCUS2821</name>
</gene>
<dbReference type="EMBL" id="KE375028">
    <property type="protein sequence ID" value="EPQ65365.1"/>
    <property type="molecule type" value="Genomic_DNA"/>
</dbReference>
<dbReference type="SUPFAM" id="SSF52540">
    <property type="entry name" value="P-loop containing nucleoside triphosphate hydrolases"/>
    <property type="match status" value="1"/>
</dbReference>
<feature type="region of interest" description="Disordered" evidence="1">
    <location>
        <begin position="19"/>
        <end position="48"/>
    </location>
</feature>
<evidence type="ECO:0000313" key="2">
    <source>
        <dbReference type="EMBL" id="EPQ65365.1"/>
    </source>
</evidence>
<dbReference type="Gene3D" id="3.40.50.300">
    <property type="entry name" value="P-loop containing nucleotide triphosphate hydrolases"/>
    <property type="match status" value="1"/>
</dbReference>
<evidence type="ECO:0000256" key="1">
    <source>
        <dbReference type="SAM" id="MobiDB-lite"/>
    </source>
</evidence>
<evidence type="ECO:0000313" key="3">
    <source>
        <dbReference type="EMBL" id="SUZ09660.1"/>
    </source>
</evidence>
<protein>
    <submittedName>
        <fullName evidence="3">Bgt-426</fullName>
    </submittedName>
</protein>
<sequence length="311" mass="34501">MTRLSANNNNLVSLTEVIKTAPPPRRPSLGTLLRRSKSNEPKPRKKSQAIIRGLELERQRQEAALHQQPPLLQPTLPLLYEDQKPISLAYNDDDSFSSATFVSSVAFPSTISGESDRLAVNSISFALPSPEGFDSCSRSGSVMHRGRNSYANSAFGGANKRQVRKKRGPTPFNILIIGAQSSGKTSFVNFFKKSLKSSQETSHLATLQDDIFASPHPKFGNFERHYVETNIDGENVGVTLWDSEGLEKHVIDFQLREIMSFLESKFEETFAEEKKVTGTSPNGMQLSELKSGRVKDKVNAFKVLLVGLMKI</sequence>
<reference evidence="2" key="2">
    <citation type="submission" date="2013-01" db="EMBL/GenBank/DDBJ databases">
        <title>The wheat powdery mildew genome reveals unique evolution of an obligate biotroph.</title>
        <authorList>
            <person name="Oberhaensli S."/>
            <person name="Wicker T."/>
            <person name="Keller B."/>
        </authorList>
    </citation>
    <scope>NUCLEOTIDE SEQUENCE</scope>
    <source>
        <strain evidence="2">96224</strain>
    </source>
</reference>
<reference evidence="4" key="1">
    <citation type="journal article" date="2013" name="Nat. Genet.">
        <title>The wheat powdery mildew genome shows the unique evolution of an obligate biotroph.</title>
        <authorList>
            <person name="Wicker T."/>
            <person name="Oberhaensli S."/>
            <person name="Parlange F."/>
            <person name="Buchmann J.P."/>
            <person name="Shatalina M."/>
            <person name="Roffler S."/>
            <person name="Ben-David R."/>
            <person name="Dolezel J."/>
            <person name="Simkova H."/>
            <person name="Schulze-Lefert P."/>
            <person name="Spanu P.D."/>
            <person name="Bruggmann R."/>
            <person name="Amselem J."/>
            <person name="Quesneville H."/>
            <person name="Ver Loren van Themaat E."/>
            <person name="Paape T."/>
            <person name="Shimizu K.K."/>
            <person name="Keller B."/>
        </authorList>
    </citation>
    <scope>NUCLEOTIDE SEQUENCE [LARGE SCALE GENOMIC DNA]</scope>
    <source>
        <strain evidence="4">96224</strain>
    </source>
</reference>